<evidence type="ECO:0000256" key="5">
    <source>
        <dbReference type="ARBA" id="ARBA00022989"/>
    </source>
</evidence>
<name>A0A1D1UK20_RAMVA</name>
<dbReference type="InterPro" id="IPR036291">
    <property type="entry name" value="NAD(P)-bd_dom_sf"/>
</dbReference>
<keyword evidence="8 13" id="KW-0472">Membrane</keyword>
<dbReference type="PRINTS" id="PR00081">
    <property type="entry name" value="GDHRDH"/>
</dbReference>
<keyword evidence="15" id="KW-1185">Reference proteome</keyword>
<dbReference type="SUPFAM" id="SSF51735">
    <property type="entry name" value="NAD(P)-binding Rossmann-fold domains"/>
    <property type="match status" value="1"/>
</dbReference>
<dbReference type="Pfam" id="PF00106">
    <property type="entry name" value="adh_short"/>
    <property type="match status" value="1"/>
</dbReference>
<keyword evidence="6" id="KW-0560">Oxidoreductase</keyword>
<organism evidence="14 15">
    <name type="scientific">Ramazzottius varieornatus</name>
    <name type="common">Water bear</name>
    <name type="synonym">Tardigrade</name>
    <dbReference type="NCBI Taxonomy" id="947166"/>
    <lineage>
        <taxon>Eukaryota</taxon>
        <taxon>Metazoa</taxon>
        <taxon>Ecdysozoa</taxon>
        <taxon>Tardigrada</taxon>
        <taxon>Eutardigrada</taxon>
        <taxon>Parachela</taxon>
        <taxon>Hypsibioidea</taxon>
        <taxon>Ramazzottiidae</taxon>
        <taxon>Ramazzottius</taxon>
    </lineage>
</organism>
<dbReference type="PROSITE" id="PS00061">
    <property type="entry name" value="ADH_SHORT"/>
    <property type="match status" value="1"/>
</dbReference>
<proteinExistence type="inferred from homology"/>
<dbReference type="InterPro" id="IPR020904">
    <property type="entry name" value="Sc_DH/Rdtase_CS"/>
</dbReference>
<evidence type="ECO:0000256" key="13">
    <source>
        <dbReference type="SAM" id="Phobius"/>
    </source>
</evidence>
<comment type="function">
    <text evidence="9">Catalyzes the reduction of all-trans-retinal to all-trans-retinol in the presence of NADPH.</text>
</comment>
<dbReference type="STRING" id="947166.A0A1D1UK20"/>
<comment type="similarity">
    <text evidence="2 12">Belongs to the short-chain dehydrogenases/reductases (SDR) family.</text>
</comment>
<dbReference type="GO" id="GO:0005811">
    <property type="term" value="C:lipid droplet"/>
    <property type="evidence" value="ECO:0007669"/>
    <property type="project" value="TreeGrafter"/>
</dbReference>
<reference evidence="14 15" key="1">
    <citation type="journal article" date="2016" name="Nat. Commun.">
        <title>Extremotolerant tardigrade genome and improved radiotolerance of human cultured cells by tardigrade-unique protein.</title>
        <authorList>
            <person name="Hashimoto T."/>
            <person name="Horikawa D.D."/>
            <person name="Saito Y."/>
            <person name="Kuwahara H."/>
            <person name="Kozuka-Hata H."/>
            <person name="Shin-I T."/>
            <person name="Minakuchi Y."/>
            <person name="Ohishi K."/>
            <person name="Motoyama A."/>
            <person name="Aizu T."/>
            <person name="Enomoto A."/>
            <person name="Kondo K."/>
            <person name="Tanaka S."/>
            <person name="Hara Y."/>
            <person name="Koshikawa S."/>
            <person name="Sagara H."/>
            <person name="Miura T."/>
            <person name="Yokobori S."/>
            <person name="Miyagawa K."/>
            <person name="Suzuki Y."/>
            <person name="Kubo T."/>
            <person name="Oyama M."/>
            <person name="Kohara Y."/>
            <person name="Fujiyama A."/>
            <person name="Arakawa K."/>
            <person name="Katayama T."/>
            <person name="Toyoda A."/>
            <person name="Kunieda T."/>
        </authorList>
    </citation>
    <scope>NUCLEOTIDE SEQUENCE [LARGE SCALE GENOMIC DNA]</scope>
    <source>
        <strain evidence="14 15">YOKOZUNA-1</strain>
    </source>
</reference>
<dbReference type="PANTHER" id="PTHR24322">
    <property type="entry name" value="PKSB"/>
    <property type="match status" value="1"/>
</dbReference>
<sequence>MNIILDVLYTVALVLWYYMEALIAVLTPSSLKREKEISGKVAVVTGAGQGLGRLISIGLASRGARLVLWDINLKGLKETKAIIERDGGEAYIYECNVADRSAVYDTADRVRRDVGEVYLLLNNAGIVNGKWLLDTPDDQVQRVMDVNATAHFWTLKAFLPHMIAVNDGHIVTVSSIAGKAPCPKLVDYCASKYAAVGLHESLAIELRAMKKTGIHLTNICPFFINTGMFAGCRMKFHPMLEQEEVANRVVQATLRNEHQVILPAIYDVLLRLSGLFPRKAVRAIEDLSGVGSFMENFTGHNNGRSK</sequence>
<accession>A0A1D1UK20</accession>
<evidence type="ECO:0000256" key="11">
    <source>
        <dbReference type="ARBA" id="ARBA00082544"/>
    </source>
</evidence>
<protein>
    <recommendedName>
        <fullName evidence="10">Short-chain dehydrogenase/reductase 3</fullName>
    </recommendedName>
    <alternativeName>
        <fullName evidence="11">Retinal short-chain dehydrogenase/reductase 1</fullName>
    </alternativeName>
</protein>
<dbReference type="PANTHER" id="PTHR24322:SF746">
    <property type="entry name" value="SHORT CHAIN DEHYDROGENASE_REDUCTASE FAMILY 16C MEMBER 5"/>
    <property type="match status" value="1"/>
</dbReference>
<evidence type="ECO:0000256" key="9">
    <source>
        <dbReference type="ARBA" id="ARBA00059620"/>
    </source>
</evidence>
<keyword evidence="7" id="KW-0443">Lipid metabolism</keyword>
<feature type="transmembrane region" description="Helical" evidence="13">
    <location>
        <begin position="7"/>
        <end position="26"/>
    </location>
</feature>
<evidence type="ECO:0000256" key="3">
    <source>
        <dbReference type="ARBA" id="ARBA00022692"/>
    </source>
</evidence>
<evidence type="ECO:0000256" key="4">
    <source>
        <dbReference type="ARBA" id="ARBA00022857"/>
    </source>
</evidence>
<evidence type="ECO:0000256" key="8">
    <source>
        <dbReference type="ARBA" id="ARBA00023136"/>
    </source>
</evidence>
<evidence type="ECO:0000256" key="7">
    <source>
        <dbReference type="ARBA" id="ARBA00023098"/>
    </source>
</evidence>
<keyword evidence="4" id="KW-0521">NADP</keyword>
<evidence type="ECO:0000256" key="10">
    <source>
        <dbReference type="ARBA" id="ARBA00068717"/>
    </source>
</evidence>
<dbReference type="FunFam" id="3.40.50.720:FF:000131">
    <property type="entry name" value="Short-chain dehydrogenase/reductase 3"/>
    <property type="match status" value="1"/>
</dbReference>
<keyword evidence="5 13" id="KW-1133">Transmembrane helix</keyword>
<dbReference type="AlphaFoldDB" id="A0A1D1UK20"/>
<evidence type="ECO:0000256" key="6">
    <source>
        <dbReference type="ARBA" id="ARBA00023002"/>
    </source>
</evidence>
<evidence type="ECO:0000313" key="14">
    <source>
        <dbReference type="EMBL" id="GAU88880.1"/>
    </source>
</evidence>
<dbReference type="Proteomes" id="UP000186922">
    <property type="component" value="Unassembled WGS sequence"/>
</dbReference>
<dbReference type="PRINTS" id="PR00080">
    <property type="entry name" value="SDRFAMILY"/>
</dbReference>
<comment type="subcellular location">
    <subcellularLocation>
        <location evidence="1">Membrane</location>
        <topology evidence="1">Multi-pass membrane protein</topology>
    </subcellularLocation>
</comment>
<evidence type="ECO:0000256" key="2">
    <source>
        <dbReference type="ARBA" id="ARBA00006484"/>
    </source>
</evidence>
<dbReference type="GO" id="GO:0052650">
    <property type="term" value="F:all-trans-retinol dehydrogenase (NADP+) activity"/>
    <property type="evidence" value="ECO:0007669"/>
    <property type="project" value="UniProtKB-ARBA"/>
</dbReference>
<dbReference type="OrthoDB" id="10253736at2759"/>
<dbReference type="EMBL" id="BDGG01000001">
    <property type="protein sequence ID" value="GAU88880.1"/>
    <property type="molecule type" value="Genomic_DNA"/>
</dbReference>
<dbReference type="GO" id="GO:0016020">
    <property type="term" value="C:membrane"/>
    <property type="evidence" value="ECO:0007669"/>
    <property type="project" value="UniProtKB-SubCell"/>
</dbReference>
<evidence type="ECO:0000256" key="12">
    <source>
        <dbReference type="RuleBase" id="RU000363"/>
    </source>
</evidence>
<dbReference type="InterPro" id="IPR002347">
    <property type="entry name" value="SDR_fam"/>
</dbReference>
<comment type="caution">
    <text evidence="14">The sequence shown here is derived from an EMBL/GenBank/DDBJ whole genome shotgun (WGS) entry which is preliminary data.</text>
</comment>
<gene>
    <name evidence="14" type="primary">RvY_01498-1</name>
    <name evidence="14" type="synonym">RvY_01498.1</name>
    <name evidence="14" type="ORF">RvY_01498</name>
</gene>
<dbReference type="CDD" id="cd05339">
    <property type="entry name" value="17beta-HSDXI-like_SDR_c"/>
    <property type="match status" value="1"/>
</dbReference>
<dbReference type="Gene3D" id="3.40.50.720">
    <property type="entry name" value="NAD(P)-binding Rossmann-like Domain"/>
    <property type="match status" value="1"/>
</dbReference>
<keyword evidence="3 13" id="KW-0812">Transmembrane</keyword>
<evidence type="ECO:0000313" key="15">
    <source>
        <dbReference type="Proteomes" id="UP000186922"/>
    </source>
</evidence>
<evidence type="ECO:0000256" key="1">
    <source>
        <dbReference type="ARBA" id="ARBA00004141"/>
    </source>
</evidence>